<dbReference type="Proteomes" id="UP000649617">
    <property type="component" value="Unassembled WGS sequence"/>
</dbReference>
<protein>
    <submittedName>
        <fullName evidence="2">Uncharacterized protein</fullName>
    </submittedName>
</protein>
<reference evidence="2" key="1">
    <citation type="submission" date="2021-02" db="EMBL/GenBank/DDBJ databases">
        <authorList>
            <person name="Dougan E. K."/>
            <person name="Rhodes N."/>
            <person name="Thang M."/>
            <person name="Chan C."/>
        </authorList>
    </citation>
    <scope>NUCLEOTIDE SEQUENCE</scope>
</reference>
<name>A0A812S826_SYMPI</name>
<sequence length="225" mass="24077">MLPLNIDMSRTIFMTAHVEIGQINALCREVLNLFKAMHPETPCELSALMEGADCSTRKTTSLDVGQVLLLADLVEALGKPARACLHALAGFLEILEGVAYLSSDKLLVVVFVDIGLNVQSVGIELRWPSASTGPLPSLLCPSGTCSPKVELHSPSMHCEASEGFGETSTHVSNAEADQASQEDHQASREVSAMFDSNGQTSRNPEEMQNGATRQAPPATNHQPPE</sequence>
<gene>
    <name evidence="2" type="ORF">SPIL2461_LOCUS11946</name>
</gene>
<evidence type="ECO:0000313" key="2">
    <source>
        <dbReference type="EMBL" id="CAE7471254.1"/>
    </source>
</evidence>
<proteinExistence type="predicted"/>
<evidence type="ECO:0000256" key="1">
    <source>
        <dbReference type="SAM" id="MobiDB-lite"/>
    </source>
</evidence>
<evidence type="ECO:0000313" key="3">
    <source>
        <dbReference type="Proteomes" id="UP000649617"/>
    </source>
</evidence>
<feature type="compositionally biased region" description="Polar residues" evidence="1">
    <location>
        <begin position="209"/>
        <end position="225"/>
    </location>
</feature>
<dbReference type="EMBL" id="CAJNIZ010023747">
    <property type="protein sequence ID" value="CAE7471254.1"/>
    <property type="molecule type" value="Genomic_DNA"/>
</dbReference>
<organism evidence="2 3">
    <name type="scientific">Symbiodinium pilosum</name>
    <name type="common">Dinoflagellate</name>
    <dbReference type="NCBI Taxonomy" id="2952"/>
    <lineage>
        <taxon>Eukaryota</taxon>
        <taxon>Sar</taxon>
        <taxon>Alveolata</taxon>
        <taxon>Dinophyceae</taxon>
        <taxon>Suessiales</taxon>
        <taxon>Symbiodiniaceae</taxon>
        <taxon>Symbiodinium</taxon>
    </lineage>
</organism>
<dbReference type="AlphaFoldDB" id="A0A812S826"/>
<accession>A0A812S826</accession>
<feature type="region of interest" description="Disordered" evidence="1">
    <location>
        <begin position="156"/>
        <end position="225"/>
    </location>
</feature>
<keyword evidence="3" id="KW-1185">Reference proteome</keyword>
<comment type="caution">
    <text evidence="2">The sequence shown here is derived from an EMBL/GenBank/DDBJ whole genome shotgun (WGS) entry which is preliminary data.</text>
</comment>